<evidence type="ECO:0008006" key="2">
    <source>
        <dbReference type="Google" id="ProtNLM"/>
    </source>
</evidence>
<accession>A0A382Q0L0</accession>
<sequence length="261" mass="30765">MFYFNEEFAQSFHGADPFKKLRSMEGNIYRQLKGRKTFQFSLNDKSYFVKLHTGVGWAEIVKNILQFRLPILGAENEWRAIHKLQELGVATLNAVAYGSRGINPAGRESFIITEELSNTVSLEDFCKNWRENPPIPQLRWQLVREVARISQMLHSNGICHRDYYLCHFLLHKDQTNTTELSLIDLHRALVKEKLAKRWIIKDIAGLYYSAMNIGLTRRDLLRFIKYYSKGSLRMSLTRDKNFWRRIEQRAQRMYEKLGPSI</sequence>
<dbReference type="PIRSF" id="PIRSF037318">
    <property type="entry name" value="RfaP"/>
    <property type="match status" value="1"/>
</dbReference>
<organism evidence="1">
    <name type="scientific">marine metagenome</name>
    <dbReference type="NCBI Taxonomy" id="408172"/>
    <lineage>
        <taxon>unclassified sequences</taxon>
        <taxon>metagenomes</taxon>
        <taxon>ecological metagenomes</taxon>
    </lineage>
</organism>
<dbReference type="GO" id="GO:0009103">
    <property type="term" value="P:lipopolysaccharide biosynthetic process"/>
    <property type="evidence" value="ECO:0007669"/>
    <property type="project" value="InterPro"/>
</dbReference>
<name>A0A382Q0L0_9ZZZZ</name>
<protein>
    <recommendedName>
        <fullName evidence="2">Protein kinase domain-containing protein</fullName>
    </recommendedName>
</protein>
<reference evidence="1" key="1">
    <citation type="submission" date="2018-05" db="EMBL/GenBank/DDBJ databases">
        <authorList>
            <person name="Lanie J.A."/>
            <person name="Ng W.-L."/>
            <person name="Kazmierczak K.M."/>
            <person name="Andrzejewski T.M."/>
            <person name="Davidsen T.M."/>
            <person name="Wayne K.J."/>
            <person name="Tettelin H."/>
            <person name="Glass J.I."/>
            <person name="Rusch D."/>
            <person name="Podicherti R."/>
            <person name="Tsui H.-C.T."/>
            <person name="Winkler M.E."/>
        </authorList>
    </citation>
    <scope>NUCLEOTIDE SEQUENCE</scope>
</reference>
<gene>
    <name evidence="1" type="ORF">METZ01_LOCUS331491</name>
</gene>
<dbReference type="GO" id="GO:0016301">
    <property type="term" value="F:kinase activity"/>
    <property type="evidence" value="ECO:0007669"/>
    <property type="project" value="InterPro"/>
</dbReference>
<evidence type="ECO:0000313" key="1">
    <source>
        <dbReference type="EMBL" id="SVC78637.1"/>
    </source>
</evidence>
<dbReference type="InterPro" id="IPR011009">
    <property type="entry name" value="Kinase-like_dom_sf"/>
</dbReference>
<proteinExistence type="predicted"/>
<dbReference type="SUPFAM" id="SSF56112">
    <property type="entry name" value="Protein kinase-like (PK-like)"/>
    <property type="match status" value="1"/>
</dbReference>
<dbReference type="EMBL" id="UINC01110853">
    <property type="protein sequence ID" value="SVC78637.1"/>
    <property type="molecule type" value="Genomic_DNA"/>
</dbReference>
<dbReference type="Gene3D" id="1.10.510.10">
    <property type="entry name" value="Transferase(Phosphotransferase) domain 1"/>
    <property type="match status" value="1"/>
</dbReference>
<dbReference type="Pfam" id="PF06293">
    <property type="entry name" value="Kdo"/>
    <property type="match status" value="1"/>
</dbReference>
<dbReference type="InterPro" id="IPR017172">
    <property type="entry name" value="Lsacc_core_hep_kinase_RfaP"/>
</dbReference>
<dbReference type="NCBIfam" id="NF011703">
    <property type="entry name" value="PRK15123.1"/>
    <property type="match status" value="1"/>
</dbReference>
<dbReference type="AlphaFoldDB" id="A0A382Q0L0"/>